<sequence length="637" mass="73050">MEAKKVRIQDDLYEAVNGEVIAKLEIPADKVATGGFQQLVDDNEKLLMEEFAPMLDGSVEIPAELSEFIKFYKKAGDFATRDALGFEPVKENLERIEQATDFDKWKKNLAEWILKGFATPFAIDVDPDFKNTDKNCLWLSSPHLILPDNSYYLEEKKEERERLLDSFRAMMSKLLVMYGKSEEEAEKMIALALKFDAKIAPLANTSEESHQVEKLYNPISLKEIGEKWSTIPLKEMLSNLVGEEIKDEEIVIDYTLRFTEKFTEIVNAEHFEEISAWMFVEELRSSTNYLSEEIRQIGGEYSRALSGIAEARSQEKHAFDLATNTFSQVVGLYYGHKYFGEDAKADVKRMVEKMIDVYKSRLQQNNWLTKETIEKAIVKLNNLGVFVGFPDKLEEIFTKFIVDEEKNLVENTLYFSSLLRAKKWTDYTQPVDREKWHMPAHQVNAYFNPTANHIVFPAAILQAPFYSTKQTSSQNYGGIGAVIAHEISHAFDNNGAQFDERGNMNNWWREEDFSAFKEKQKLMIAEFDGAKVPAGVANGELTVSENIADLGGLRAALTAALSEEDASLEEFWKNWATIWCRKARLEYETMLLSIDPHAPARLRVNLQAQNFAEFHDTFGVKSGDGMWREEEERVSIW</sequence>
<dbReference type="AlphaFoldDB" id="A0A1T4NQM0"/>
<comment type="similarity">
    <text evidence="2">Belongs to the peptidase M13 family.</text>
</comment>
<dbReference type="Proteomes" id="UP000190328">
    <property type="component" value="Unassembled WGS sequence"/>
</dbReference>
<organism evidence="10 11">
    <name type="scientific">Pilibacter termitis</name>
    <dbReference type="NCBI Taxonomy" id="263852"/>
    <lineage>
        <taxon>Bacteria</taxon>
        <taxon>Bacillati</taxon>
        <taxon>Bacillota</taxon>
        <taxon>Bacilli</taxon>
        <taxon>Lactobacillales</taxon>
        <taxon>Enterococcaceae</taxon>
        <taxon>Pilibacter</taxon>
    </lineage>
</organism>
<reference evidence="10 11" key="1">
    <citation type="submission" date="2017-02" db="EMBL/GenBank/DDBJ databases">
        <authorList>
            <person name="Peterson S.W."/>
        </authorList>
    </citation>
    <scope>NUCLEOTIDE SEQUENCE [LARGE SCALE GENOMIC DNA]</scope>
    <source>
        <strain evidence="10 11">ATCC BAA-1030</strain>
    </source>
</reference>
<evidence type="ECO:0000259" key="9">
    <source>
        <dbReference type="Pfam" id="PF05649"/>
    </source>
</evidence>
<dbReference type="Pfam" id="PF05649">
    <property type="entry name" value="Peptidase_M13_N"/>
    <property type="match status" value="1"/>
</dbReference>
<evidence type="ECO:0000256" key="6">
    <source>
        <dbReference type="ARBA" id="ARBA00022833"/>
    </source>
</evidence>
<keyword evidence="3" id="KW-0645">Protease</keyword>
<evidence type="ECO:0000256" key="1">
    <source>
        <dbReference type="ARBA" id="ARBA00001947"/>
    </source>
</evidence>
<dbReference type="OrthoDB" id="9775677at2"/>
<dbReference type="PANTHER" id="PTHR11733">
    <property type="entry name" value="ZINC METALLOPROTEASE FAMILY M13 NEPRILYSIN-RELATED"/>
    <property type="match status" value="1"/>
</dbReference>
<keyword evidence="6" id="KW-0862">Zinc</keyword>
<dbReference type="Gene3D" id="3.40.390.10">
    <property type="entry name" value="Collagenase (Catalytic Domain)"/>
    <property type="match status" value="1"/>
</dbReference>
<evidence type="ECO:0000256" key="4">
    <source>
        <dbReference type="ARBA" id="ARBA00022723"/>
    </source>
</evidence>
<dbReference type="InterPro" id="IPR008753">
    <property type="entry name" value="Peptidase_M13_N"/>
</dbReference>
<evidence type="ECO:0000256" key="2">
    <source>
        <dbReference type="ARBA" id="ARBA00007357"/>
    </source>
</evidence>
<dbReference type="InterPro" id="IPR018497">
    <property type="entry name" value="Peptidase_M13_C"/>
</dbReference>
<dbReference type="Gene3D" id="1.10.1380.10">
    <property type="entry name" value="Neutral endopeptidase , domain2"/>
    <property type="match status" value="1"/>
</dbReference>
<keyword evidence="7" id="KW-0482">Metalloprotease</keyword>
<comment type="cofactor">
    <cofactor evidence="1">
        <name>Zn(2+)</name>
        <dbReference type="ChEBI" id="CHEBI:29105"/>
    </cofactor>
</comment>
<keyword evidence="5" id="KW-0378">Hydrolase</keyword>
<keyword evidence="4" id="KW-0479">Metal-binding</keyword>
<dbReference type="RefSeq" id="WP_078807447.1">
    <property type="nucleotide sequence ID" value="NZ_FUXI01000016.1"/>
</dbReference>
<dbReference type="GO" id="GO:0005886">
    <property type="term" value="C:plasma membrane"/>
    <property type="evidence" value="ECO:0007669"/>
    <property type="project" value="TreeGrafter"/>
</dbReference>
<keyword evidence="11" id="KW-1185">Reference proteome</keyword>
<dbReference type="SUPFAM" id="SSF55486">
    <property type="entry name" value="Metalloproteases ('zincins'), catalytic domain"/>
    <property type="match status" value="1"/>
</dbReference>
<feature type="domain" description="Peptidase M13 N-terminal" evidence="9">
    <location>
        <begin position="9"/>
        <end position="390"/>
    </location>
</feature>
<dbReference type="PRINTS" id="PR00786">
    <property type="entry name" value="NEPRILYSIN"/>
</dbReference>
<feature type="domain" description="Peptidase M13 C-terminal" evidence="8">
    <location>
        <begin position="444"/>
        <end position="634"/>
    </location>
</feature>
<dbReference type="PROSITE" id="PS51885">
    <property type="entry name" value="NEPRILYSIN"/>
    <property type="match status" value="1"/>
</dbReference>
<dbReference type="GO" id="GO:0004222">
    <property type="term" value="F:metalloendopeptidase activity"/>
    <property type="evidence" value="ECO:0007669"/>
    <property type="project" value="InterPro"/>
</dbReference>
<evidence type="ECO:0000259" key="8">
    <source>
        <dbReference type="Pfam" id="PF01431"/>
    </source>
</evidence>
<accession>A0A1T4NQM0</accession>
<dbReference type="EMBL" id="FUXI01000016">
    <property type="protein sequence ID" value="SJZ81514.1"/>
    <property type="molecule type" value="Genomic_DNA"/>
</dbReference>
<dbReference type="CDD" id="cd08662">
    <property type="entry name" value="M13"/>
    <property type="match status" value="1"/>
</dbReference>
<protein>
    <submittedName>
        <fullName evidence="10">Putative endopeptidase</fullName>
    </submittedName>
</protein>
<dbReference type="InterPro" id="IPR024079">
    <property type="entry name" value="MetalloPept_cat_dom_sf"/>
</dbReference>
<dbReference type="GO" id="GO:0046872">
    <property type="term" value="F:metal ion binding"/>
    <property type="evidence" value="ECO:0007669"/>
    <property type="project" value="UniProtKB-KW"/>
</dbReference>
<name>A0A1T4NQM0_9ENTE</name>
<dbReference type="InterPro" id="IPR042089">
    <property type="entry name" value="Peptidase_M13_dom_2"/>
</dbReference>
<proteinExistence type="inferred from homology"/>
<evidence type="ECO:0000313" key="11">
    <source>
        <dbReference type="Proteomes" id="UP000190328"/>
    </source>
</evidence>
<dbReference type="Pfam" id="PF01431">
    <property type="entry name" value="Peptidase_M13"/>
    <property type="match status" value="1"/>
</dbReference>
<evidence type="ECO:0000256" key="7">
    <source>
        <dbReference type="ARBA" id="ARBA00023049"/>
    </source>
</evidence>
<evidence type="ECO:0000313" key="10">
    <source>
        <dbReference type="EMBL" id="SJZ81514.1"/>
    </source>
</evidence>
<dbReference type="PANTHER" id="PTHR11733:SF167">
    <property type="entry name" value="FI17812P1-RELATED"/>
    <property type="match status" value="1"/>
</dbReference>
<dbReference type="InterPro" id="IPR000718">
    <property type="entry name" value="Peptidase_M13"/>
</dbReference>
<gene>
    <name evidence="10" type="ORF">SAMN02745116_01512</name>
</gene>
<evidence type="ECO:0000256" key="3">
    <source>
        <dbReference type="ARBA" id="ARBA00022670"/>
    </source>
</evidence>
<dbReference type="STRING" id="263852.SAMN02745116_01512"/>
<dbReference type="GO" id="GO:0016485">
    <property type="term" value="P:protein processing"/>
    <property type="evidence" value="ECO:0007669"/>
    <property type="project" value="TreeGrafter"/>
</dbReference>
<evidence type="ECO:0000256" key="5">
    <source>
        <dbReference type="ARBA" id="ARBA00022801"/>
    </source>
</evidence>